<dbReference type="SUPFAM" id="SSF52833">
    <property type="entry name" value="Thioredoxin-like"/>
    <property type="match status" value="1"/>
</dbReference>
<name>A0AAE4YCW2_9RHOB</name>
<feature type="domain" description="Thioredoxin" evidence="7">
    <location>
        <begin position="40"/>
        <end position="179"/>
    </location>
</feature>
<dbReference type="AlphaFoldDB" id="A0AAE4YCW2"/>
<evidence type="ECO:0000259" key="7">
    <source>
        <dbReference type="PROSITE" id="PS51352"/>
    </source>
</evidence>
<evidence type="ECO:0000256" key="3">
    <source>
        <dbReference type="ARBA" id="ARBA00022748"/>
    </source>
</evidence>
<evidence type="ECO:0000313" key="9">
    <source>
        <dbReference type="Proteomes" id="UP001193501"/>
    </source>
</evidence>
<keyword evidence="6" id="KW-1133">Transmembrane helix</keyword>
<keyword evidence="6" id="KW-0812">Transmembrane</keyword>
<comment type="similarity">
    <text evidence="2">Belongs to the thioredoxin family. DsbE subfamily.</text>
</comment>
<keyword evidence="6" id="KW-0472">Membrane</keyword>
<evidence type="ECO:0000256" key="5">
    <source>
        <dbReference type="ARBA" id="ARBA00023284"/>
    </source>
</evidence>
<dbReference type="InterPro" id="IPR050553">
    <property type="entry name" value="Thioredoxin_ResA/DsbE_sf"/>
</dbReference>
<organism evidence="8 9">
    <name type="scientific">Stagnihabitans tardus</name>
    <dbReference type="NCBI Taxonomy" id="2699202"/>
    <lineage>
        <taxon>Bacteria</taxon>
        <taxon>Pseudomonadati</taxon>
        <taxon>Pseudomonadota</taxon>
        <taxon>Alphaproteobacteria</taxon>
        <taxon>Rhodobacterales</taxon>
        <taxon>Paracoccaceae</taxon>
        <taxon>Stagnihabitans</taxon>
    </lineage>
</organism>
<proteinExistence type="inferred from homology"/>
<feature type="transmembrane region" description="Helical" evidence="6">
    <location>
        <begin position="6"/>
        <end position="23"/>
    </location>
</feature>
<evidence type="ECO:0000256" key="4">
    <source>
        <dbReference type="ARBA" id="ARBA00023157"/>
    </source>
</evidence>
<evidence type="ECO:0000256" key="6">
    <source>
        <dbReference type="SAM" id="Phobius"/>
    </source>
</evidence>
<dbReference type="Gene3D" id="3.40.30.10">
    <property type="entry name" value="Glutaredoxin"/>
    <property type="match status" value="1"/>
</dbReference>
<protein>
    <submittedName>
        <fullName evidence="8">DsbE family thiol:disulfide interchange protein</fullName>
    </submittedName>
</protein>
<reference evidence="8" key="1">
    <citation type="submission" date="2020-01" db="EMBL/GenBank/DDBJ databases">
        <authorList>
            <person name="Chen W.-M."/>
        </authorList>
    </citation>
    <scope>NUCLEOTIDE SEQUENCE</scope>
    <source>
        <strain evidence="8">CYK-10</strain>
    </source>
</reference>
<dbReference type="Proteomes" id="UP001193501">
    <property type="component" value="Unassembled WGS sequence"/>
</dbReference>
<dbReference type="InterPro" id="IPR004799">
    <property type="entry name" value="Periplasmic_diS_OxRdtase_DsbE"/>
</dbReference>
<dbReference type="CDD" id="cd03010">
    <property type="entry name" value="TlpA_like_DsbE"/>
    <property type="match status" value="1"/>
</dbReference>
<dbReference type="GO" id="GO:0030288">
    <property type="term" value="C:outer membrane-bounded periplasmic space"/>
    <property type="evidence" value="ECO:0007669"/>
    <property type="project" value="InterPro"/>
</dbReference>
<dbReference type="RefSeq" id="WP_168774750.1">
    <property type="nucleotide sequence ID" value="NZ_JAABNR010000008.1"/>
</dbReference>
<keyword evidence="4" id="KW-1015">Disulfide bond</keyword>
<dbReference type="PROSITE" id="PS51352">
    <property type="entry name" value="THIOREDOXIN_2"/>
    <property type="match status" value="1"/>
</dbReference>
<comment type="caution">
    <text evidence="8">The sequence shown here is derived from an EMBL/GenBank/DDBJ whole genome shotgun (WGS) entry which is preliminary data.</text>
</comment>
<dbReference type="InterPro" id="IPR013740">
    <property type="entry name" value="Redoxin"/>
</dbReference>
<dbReference type="PANTHER" id="PTHR42852:SF6">
    <property type="entry name" value="THIOL:DISULFIDE INTERCHANGE PROTEIN DSBE"/>
    <property type="match status" value="1"/>
</dbReference>
<dbReference type="InterPro" id="IPR013766">
    <property type="entry name" value="Thioredoxin_domain"/>
</dbReference>
<sequence length="179" mass="19252">MAFKPLYFVPVAIFAALIGAVILPKLSDQAAGKDDSLPSVLLGKEAPAVTVTAFGAGPAPTDADLRQPGLKLVNFWASWCQPCRAEHPLLERLKAEGVTIYGINYKDKPEAGQKFLEEMGNPFAKIGADEGRMALDWGLYGVPETFVIDGEGKIVMRLAGPITEANLLSQLRPAMDQAR</sequence>
<gene>
    <name evidence="8" type="ORF">GV832_10175</name>
</gene>
<dbReference type="GO" id="GO:0017004">
    <property type="term" value="P:cytochrome complex assembly"/>
    <property type="evidence" value="ECO:0007669"/>
    <property type="project" value="UniProtKB-KW"/>
</dbReference>
<keyword evidence="5" id="KW-0676">Redox-active center</keyword>
<dbReference type="InterPro" id="IPR036249">
    <property type="entry name" value="Thioredoxin-like_sf"/>
</dbReference>
<dbReference type="NCBIfam" id="TIGR00385">
    <property type="entry name" value="dsbE"/>
    <property type="match status" value="1"/>
</dbReference>
<dbReference type="Pfam" id="PF08534">
    <property type="entry name" value="Redoxin"/>
    <property type="match status" value="1"/>
</dbReference>
<keyword evidence="9" id="KW-1185">Reference proteome</keyword>
<evidence type="ECO:0000256" key="1">
    <source>
        <dbReference type="ARBA" id="ARBA00004196"/>
    </source>
</evidence>
<comment type="subcellular location">
    <subcellularLocation>
        <location evidence="1">Cell envelope</location>
    </subcellularLocation>
</comment>
<dbReference type="EMBL" id="JAABNR010000008">
    <property type="protein sequence ID" value="NBZ87944.1"/>
    <property type="molecule type" value="Genomic_DNA"/>
</dbReference>
<evidence type="ECO:0000256" key="2">
    <source>
        <dbReference type="ARBA" id="ARBA00007758"/>
    </source>
</evidence>
<keyword evidence="3" id="KW-0201">Cytochrome c-type biogenesis</keyword>
<dbReference type="PANTHER" id="PTHR42852">
    <property type="entry name" value="THIOL:DISULFIDE INTERCHANGE PROTEIN DSBE"/>
    <property type="match status" value="1"/>
</dbReference>
<dbReference type="GO" id="GO:0015036">
    <property type="term" value="F:disulfide oxidoreductase activity"/>
    <property type="evidence" value="ECO:0007669"/>
    <property type="project" value="InterPro"/>
</dbReference>
<accession>A0AAE4YCW2</accession>
<evidence type="ECO:0000313" key="8">
    <source>
        <dbReference type="EMBL" id="NBZ87944.1"/>
    </source>
</evidence>